<reference evidence="20" key="1">
    <citation type="submission" date="2011-08" db="EMBL/GenBank/DDBJ databases">
        <authorList>
            <person name="Rombauts S."/>
        </authorList>
    </citation>
    <scope>NUCLEOTIDE SEQUENCE</scope>
    <source>
        <strain evidence="20">London</strain>
    </source>
</reference>
<dbReference type="EMBL" id="CAEY01000644">
    <property type="status" value="NOT_ANNOTATED_CDS"/>
    <property type="molecule type" value="Genomic_DNA"/>
</dbReference>
<evidence type="ECO:0000256" key="6">
    <source>
        <dbReference type="ARBA" id="ARBA00022490"/>
    </source>
</evidence>
<dbReference type="FunFam" id="3.60.40.10:FF:000001">
    <property type="entry name" value="protein phosphatase 1B isoform X1"/>
    <property type="match status" value="1"/>
</dbReference>
<evidence type="ECO:0000256" key="10">
    <source>
        <dbReference type="ARBA" id="ARBA00022801"/>
    </source>
</evidence>
<evidence type="ECO:0000256" key="2">
    <source>
        <dbReference type="ARBA" id="ARBA00001946"/>
    </source>
</evidence>
<dbReference type="SUPFAM" id="SSF81601">
    <property type="entry name" value="Protein serine/threonine phosphatase 2C, C-terminal domain"/>
    <property type="match status" value="1"/>
</dbReference>
<evidence type="ECO:0000256" key="9">
    <source>
        <dbReference type="ARBA" id="ARBA00022723"/>
    </source>
</evidence>
<evidence type="ECO:0000256" key="17">
    <source>
        <dbReference type="SAM" id="MobiDB-lite"/>
    </source>
</evidence>
<dbReference type="GO" id="GO:0005829">
    <property type="term" value="C:cytosol"/>
    <property type="evidence" value="ECO:0007669"/>
    <property type="project" value="UniProtKB-SubCell"/>
</dbReference>
<dbReference type="GO" id="GO:0030145">
    <property type="term" value="F:manganese ion binding"/>
    <property type="evidence" value="ECO:0007669"/>
    <property type="project" value="InterPro"/>
</dbReference>
<sequence>MQGWRLEMEDAHCAVVGINGLTDWSFFAVFDGHAGPRVSAHCAANLLESIIQSDDFRNHAVDSASTSNGKVSADKVSQGIREGFLKLDEKMKKLPEVVSGEDKSGSTAVCVIISPTHFFFANCGDSRAMLSRAGKAHFSTQDHKPINPKEKERIQRAGGSVTIQRINGSLAVSRALGDYEYKQVAGRGPCEQLVSPEPEITVQERDPKLDEFLILACDGVWDVMTNDSLCEFVLYQLTIQPDLELVASSIIDTCLAKGSKDNMSVVLVVFPGAPGISEENQKADQECNRELEEHIKEFANLKPDLPLLNVMAHLHREEIRNLPPGGGIEAKRTVIEEICKKLRPPMVEEDEASGNRAPTQGNYGNLYDSD</sequence>
<evidence type="ECO:0000256" key="11">
    <source>
        <dbReference type="ARBA" id="ARBA00022842"/>
    </source>
</evidence>
<comment type="subcellular location">
    <subcellularLocation>
        <location evidence="3">Cytoplasm</location>
        <location evidence="3">Cytosol</location>
    </subcellularLocation>
    <subcellularLocation>
        <location evidence="4">Membrane</location>
        <topology evidence="4">Lipid-anchor</topology>
    </subcellularLocation>
</comment>
<comment type="cofactor">
    <cofactor evidence="2">
        <name>Mg(2+)</name>
        <dbReference type="ChEBI" id="CHEBI:18420"/>
    </cofactor>
</comment>
<dbReference type="HOGENOM" id="CLU_013173_4_0_1"/>
<dbReference type="InterPro" id="IPR012911">
    <property type="entry name" value="PP2C_C"/>
</dbReference>
<evidence type="ECO:0000256" key="5">
    <source>
        <dbReference type="ARBA" id="ARBA00006702"/>
    </source>
</evidence>
<dbReference type="GO" id="GO:0004722">
    <property type="term" value="F:protein serine/threonine phosphatase activity"/>
    <property type="evidence" value="ECO:0007669"/>
    <property type="project" value="InterPro"/>
</dbReference>
<dbReference type="PROSITE" id="PS01032">
    <property type="entry name" value="PPM_1"/>
    <property type="match status" value="1"/>
</dbReference>
<dbReference type="Pfam" id="PF07830">
    <property type="entry name" value="PP2C_C"/>
    <property type="match status" value="1"/>
</dbReference>
<evidence type="ECO:0000256" key="15">
    <source>
        <dbReference type="ARBA" id="ARBA00023288"/>
    </source>
</evidence>
<keyword evidence="14" id="KW-0464">Manganese</keyword>
<name>T1KWI4_TETUR</name>
<dbReference type="SUPFAM" id="SSF81606">
    <property type="entry name" value="PP2C-like"/>
    <property type="match status" value="1"/>
</dbReference>
<organism evidence="19 20">
    <name type="scientific">Tetranychus urticae</name>
    <name type="common">Two-spotted spider mite</name>
    <dbReference type="NCBI Taxonomy" id="32264"/>
    <lineage>
        <taxon>Eukaryota</taxon>
        <taxon>Metazoa</taxon>
        <taxon>Ecdysozoa</taxon>
        <taxon>Arthropoda</taxon>
        <taxon>Chelicerata</taxon>
        <taxon>Arachnida</taxon>
        <taxon>Acari</taxon>
        <taxon>Acariformes</taxon>
        <taxon>Trombidiformes</taxon>
        <taxon>Prostigmata</taxon>
        <taxon>Eleutherengona</taxon>
        <taxon>Raphignathae</taxon>
        <taxon>Tetranychoidea</taxon>
        <taxon>Tetranychidae</taxon>
        <taxon>Tetranychus</taxon>
    </lineage>
</organism>
<feature type="region of interest" description="Disordered" evidence="17">
    <location>
        <begin position="345"/>
        <end position="370"/>
    </location>
</feature>
<dbReference type="InterPro" id="IPR000222">
    <property type="entry name" value="PP2C_BS"/>
</dbReference>
<accession>T1KWI4</accession>
<evidence type="ECO:0000313" key="19">
    <source>
        <dbReference type="EnsemblMetazoa" id="tetur24g01750.1"/>
    </source>
</evidence>
<keyword evidence="7" id="KW-0597">Phosphoprotein</keyword>
<keyword evidence="9" id="KW-0479">Metal-binding</keyword>
<keyword evidence="20" id="KW-1185">Reference proteome</keyword>
<keyword evidence="6" id="KW-0963">Cytoplasm</keyword>
<evidence type="ECO:0000256" key="13">
    <source>
        <dbReference type="ARBA" id="ARBA00023136"/>
    </source>
</evidence>
<dbReference type="CDD" id="cd00143">
    <property type="entry name" value="PP2Cc"/>
    <property type="match status" value="1"/>
</dbReference>
<evidence type="ECO:0000256" key="3">
    <source>
        <dbReference type="ARBA" id="ARBA00004514"/>
    </source>
</evidence>
<dbReference type="InterPro" id="IPR036580">
    <property type="entry name" value="PP2C_C_sf"/>
</dbReference>
<evidence type="ECO:0000256" key="8">
    <source>
        <dbReference type="ARBA" id="ARBA00022707"/>
    </source>
</evidence>
<evidence type="ECO:0000256" key="7">
    <source>
        <dbReference type="ARBA" id="ARBA00022553"/>
    </source>
</evidence>
<dbReference type="InterPro" id="IPR001932">
    <property type="entry name" value="PPM-type_phosphatase-like_dom"/>
</dbReference>
<dbReference type="AlphaFoldDB" id="T1KWI4"/>
<dbReference type="Gene3D" id="3.60.40.10">
    <property type="entry name" value="PPM-type phosphatase domain"/>
    <property type="match status" value="1"/>
</dbReference>
<comment type="cofactor">
    <cofactor evidence="1">
        <name>Mn(2+)</name>
        <dbReference type="ChEBI" id="CHEBI:29035"/>
    </cofactor>
</comment>
<dbReference type="Gene3D" id="1.10.10.430">
    <property type="entry name" value="Phosphatase 2C, C-terminal domain suprefamily"/>
    <property type="match status" value="1"/>
</dbReference>
<dbReference type="eggNOG" id="KOG0697">
    <property type="taxonomic scope" value="Eukaryota"/>
</dbReference>
<evidence type="ECO:0000256" key="16">
    <source>
        <dbReference type="RuleBase" id="RU003465"/>
    </source>
</evidence>
<comment type="similarity">
    <text evidence="5 16">Belongs to the PP2C family.</text>
</comment>
<dbReference type="GO" id="GO:0000287">
    <property type="term" value="F:magnesium ion binding"/>
    <property type="evidence" value="ECO:0007669"/>
    <property type="project" value="InterPro"/>
</dbReference>
<dbReference type="Pfam" id="PF00481">
    <property type="entry name" value="PP2C"/>
    <property type="match status" value="1"/>
</dbReference>
<proteinExistence type="inferred from homology"/>
<dbReference type="PANTHER" id="PTHR47992">
    <property type="entry name" value="PROTEIN PHOSPHATASE"/>
    <property type="match status" value="1"/>
</dbReference>
<dbReference type="InterPro" id="IPR015655">
    <property type="entry name" value="PP2C"/>
</dbReference>
<dbReference type="SMART" id="SM00332">
    <property type="entry name" value="PP2Cc"/>
    <property type="match status" value="1"/>
</dbReference>
<keyword evidence="11" id="KW-0460">Magnesium</keyword>
<evidence type="ECO:0000256" key="14">
    <source>
        <dbReference type="ARBA" id="ARBA00023211"/>
    </source>
</evidence>
<evidence type="ECO:0000256" key="1">
    <source>
        <dbReference type="ARBA" id="ARBA00001936"/>
    </source>
</evidence>
<protein>
    <recommendedName>
        <fullName evidence="18">PPM-type phosphatase domain-containing protein</fullName>
    </recommendedName>
</protein>
<evidence type="ECO:0000256" key="4">
    <source>
        <dbReference type="ARBA" id="ARBA00004635"/>
    </source>
</evidence>
<keyword evidence="13" id="KW-0472">Membrane</keyword>
<keyword evidence="15" id="KW-0449">Lipoprotein</keyword>
<reference evidence="19" key="2">
    <citation type="submission" date="2015-06" db="UniProtKB">
        <authorList>
            <consortium name="EnsemblMetazoa"/>
        </authorList>
    </citation>
    <scope>IDENTIFICATION</scope>
</reference>
<dbReference type="GO" id="GO:0016020">
    <property type="term" value="C:membrane"/>
    <property type="evidence" value="ECO:0007669"/>
    <property type="project" value="UniProtKB-SubCell"/>
</dbReference>
<dbReference type="STRING" id="32264.T1KWI4"/>
<evidence type="ECO:0000313" key="20">
    <source>
        <dbReference type="Proteomes" id="UP000015104"/>
    </source>
</evidence>
<feature type="domain" description="PPM-type phosphatase" evidence="18">
    <location>
        <begin position="1"/>
        <end position="270"/>
    </location>
</feature>
<evidence type="ECO:0000256" key="12">
    <source>
        <dbReference type="ARBA" id="ARBA00022912"/>
    </source>
</evidence>
<dbReference type="PROSITE" id="PS51746">
    <property type="entry name" value="PPM_2"/>
    <property type="match status" value="1"/>
</dbReference>
<dbReference type="Proteomes" id="UP000015104">
    <property type="component" value="Unassembled WGS sequence"/>
</dbReference>
<keyword evidence="10 16" id="KW-0378">Hydrolase</keyword>
<dbReference type="EnsemblMetazoa" id="tetur24g01750.1">
    <property type="protein sequence ID" value="tetur24g01750.1"/>
    <property type="gene ID" value="tetur24g01750"/>
</dbReference>
<keyword evidence="12 16" id="KW-0904">Protein phosphatase</keyword>
<keyword evidence="8" id="KW-0519">Myristate</keyword>
<evidence type="ECO:0000259" key="18">
    <source>
        <dbReference type="PROSITE" id="PS51746"/>
    </source>
</evidence>
<dbReference type="InterPro" id="IPR036457">
    <property type="entry name" value="PPM-type-like_dom_sf"/>
</dbReference>